<comment type="caution">
    <text evidence="2">The sequence shown here is derived from an EMBL/GenBank/DDBJ whole genome shotgun (WGS) entry which is preliminary data.</text>
</comment>
<name>A0A1F5ZN03_9BACT</name>
<dbReference type="Proteomes" id="UP000177383">
    <property type="component" value="Unassembled WGS sequence"/>
</dbReference>
<feature type="transmembrane region" description="Helical" evidence="1">
    <location>
        <begin position="122"/>
        <end position="141"/>
    </location>
</feature>
<gene>
    <name evidence="2" type="ORF">A2773_05690</name>
</gene>
<dbReference type="EMBL" id="MFJE01000035">
    <property type="protein sequence ID" value="OGG13821.1"/>
    <property type="molecule type" value="Genomic_DNA"/>
</dbReference>
<feature type="transmembrane region" description="Helical" evidence="1">
    <location>
        <begin position="212"/>
        <end position="232"/>
    </location>
</feature>
<dbReference type="AlphaFoldDB" id="A0A1F5ZN03"/>
<keyword evidence="1" id="KW-0812">Transmembrane</keyword>
<feature type="transmembrane region" description="Helical" evidence="1">
    <location>
        <begin position="34"/>
        <end position="54"/>
    </location>
</feature>
<sequence>MTAGLILLALVSLLGVLVHRRSRFEQRIFKNVPLIDWFYITVFPTFMFAGWVLIIKSIVNRPGINLIPIDDFDFLMIMVLFILYAFVGNGLHFSSKIIWRYLPHGDHHKLVYKVNEMFHNKLSHYTVYVTLFLTSFVGAIMELNHPVVSSSAFLVFWLITIMGVVVGFSIAKSIYYTNQWFGGYNRPLSVLVLILLICLVSIYKVLQVSIVLYPLASFITVTYLAFLTSFILRQFMIFTRLSHKHRLRFLAKIFSA</sequence>
<feature type="transmembrane region" description="Helical" evidence="1">
    <location>
        <begin position="153"/>
        <end position="176"/>
    </location>
</feature>
<keyword evidence="1" id="KW-1133">Transmembrane helix</keyword>
<proteinExistence type="predicted"/>
<evidence type="ECO:0000313" key="2">
    <source>
        <dbReference type="EMBL" id="OGG13821.1"/>
    </source>
</evidence>
<dbReference type="STRING" id="1798375.A2773_05690"/>
<feature type="transmembrane region" description="Helical" evidence="1">
    <location>
        <begin position="74"/>
        <end position="93"/>
    </location>
</feature>
<reference evidence="2 3" key="1">
    <citation type="journal article" date="2016" name="Nat. Commun.">
        <title>Thousands of microbial genomes shed light on interconnected biogeochemical processes in an aquifer system.</title>
        <authorList>
            <person name="Anantharaman K."/>
            <person name="Brown C.T."/>
            <person name="Hug L.A."/>
            <person name="Sharon I."/>
            <person name="Castelle C.J."/>
            <person name="Probst A.J."/>
            <person name="Thomas B.C."/>
            <person name="Singh A."/>
            <person name="Wilkins M.J."/>
            <person name="Karaoz U."/>
            <person name="Brodie E.L."/>
            <person name="Williams K.H."/>
            <person name="Hubbard S.S."/>
            <person name="Banfield J.F."/>
        </authorList>
    </citation>
    <scope>NUCLEOTIDE SEQUENCE [LARGE SCALE GENOMIC DNA]</scope>
</reference>
<evidence type="ECO:0000256" key="1">
    <source>
        <dbReference type="SAM" id="Phobius"/>
    </source>
</evidence>
<organism evidence="2 3">
    <name type="scientific">Candidatus Gottesmanbacteria bacterium RIFCSPHIGHO2_01_FULL_39_10</name>
    <dbReference type="NCBI Taxonomy" id="1798375"/>
    <lineage>
        <taxon>Bacteria</taxon>
        <taxon>Candidatus Gottesmaniibacteriota</taxon>
    </lineage>
</organism>
<feature type="transmembrane region" description="Helical" evidence="1">
    <location>
        <begin position="188"/>
        <end position="206"/>
    </location>
</feature>
<accession>A0A1F5ZN03</accession>
<evidence type="ECO:0000313" key="3">
    <source>
        <dbReference type="Proteomes" id="UP000177383"/>
    </source>
</evidence>
<keyword evidence="1" id="KW-0472">Membrane</keyword>
<protein>
    <submittedName>
        <fullName evidence="2">Uncharacterized protein</fullName>
    </submittedName>
</protein>
<feature type="transmembrane region" description="Helical" evidence="1">
    <location>
        <begin position="6"/>
        <end position="22"/>
    </location>
</feature>